<proteinExistence type="predicted"/>
<feature type="compositionally biased region" description="Polar residues" evidence="1">
    <location>
        <begin position="156"/>
        <end position="172"/>
    </location>
</feature>
<keyword evidence="4" id="KW-1185">Reference proteome</keyword>
<dbReference type="AlphaFoldDB" id="A0A9P9GRR6"/>
<dbReference type="GeneID" id="70218099"/>
<sequence>MDGSKEPAPTQATLDNPKKRAASRSPSISPSQAQQIKKIRYEDDNQNMNDHVMYQPAPIRSMLPSAALLGYINETQARSSFLEQIDNWLEDIYPSDLREKARSDCFILHQDAKSILLERSHSAPPMMPGRKNLTGQATAFGLAFSPKSSLKPSSPGFTTNEGGPSIDPTPTNYPTVTGTPNRSSGPLVESALYRDFNLALNNILLLDSRTELPPHILTLVDSLKKGRSSPEPIPKDNNDLYAMEAGASEAKVEEFVRNNIIPPDSSTDTIQRSDRVFVSRAVLPVTQPYSRLSVPVPDLLYGYRFSAFEQDQRTQIATCGNFAIANSEGLSFPFFAVEFKGDGPSSKASTACIQISENLKNRLEKCTDIEPNKPLDSTSFSIAMNGTEARLHASWKDEVFIYTQKIKTFLLQRPEEFLEFRRFVRNIIDWGRDERLECIKSGLDVLIEEREIVPLKNKLSRPRSKSGGSTIRLQPY</sequence>
<gene>
    <name evidence="3" type="ORF">BKA55DRAFT_517034</name>
</gene>
<dbReference type="RefSeq" id="XP_046047080.1">
    <property type="nucleotide sequence ID" value="XM_046188145.1"/>
</dbReference>
<evidence type="ECO:0000259" key="2">
    <source>
        <dbReference type="Pfam" id="PF25545"/>
    </source>
</evidence>
<dbReference type="PANTHER" id="PTHR42470">
    <property type="entry name" value="VAST DOMAIN-CONTAINING PROTEIN"/>
    <property type="match status" value="1"/>
</dbReference>
<dbReference type="PANTHER" id="PTHR42470:SF1">
    <property type="entry name" value="VAST DOMAIN-CONTAINING PROTEIN"/>
    <property type="match status" value="1"/>
</dbReference>
<evidence type="ECO:0000313" key="3">
    <source>
        <dbReference type="EMBL" id="KAH7243587.1"/>
    </source>
</evidence>
<comment type="caution">
    <text evidence="3">The sequence shown here is derived from an EMBL/GenBank/DDBJ whole genome shotgun (WGS) entry which is preliminary data.</text>
</comment>
<feature type="compositionally biased region" description="Low complexity" evidence="1">
    <location>
        <begin position="23"/>
        <end position="35"/>
    </location>
</feature>
<dbReference type="EMBL" id="JAGMUX010000012">
    <property type="protein sequence ID" value="KAH7243587.1"/>
    <property type="molecule type" value="Genomic_DNA"/>
</dbReference>
<feature type="region of interest" description="Disordered" evidence="1">
    <location>
        <begin position="1"/>
        <end position="35"/>
    </location>
</feature>
<dbReference type="Proteomes" id="UP000720189">
    <property type="component" value="Unassembled WGS sequence"/>
</dbReference>
<accession>A0A9P9GRR6</accession>
<evidence type="ECO:0000313" key="4">
    <source>
        <dbReference type="Proteomes" id="UP000720189"/>
    </source>
</evidence>
<reference evidence="3" key="1">
    <citation type="journal article" date="2021" name="Nat. Commun.">
        <title>Genetic determinants of endophytism in the Arabidopsis root mycobiome.</title>
        <authorList>
            <person name="Mesny F."/>
            <person name="Miyauchi S."/>
            <person name="Thiergart T."/>
            <person name="Pickel B."/>
            <person name="Atanasova L."/>
            <person name="Karlsson M."/>
            <person name="Huettel B."/>
            <person name="Barry K.W."/>
            <person name="Haridas S."/>
            <person name="Chen C."/>
            <person name="Bauer D."/>
            <person name="Andreopoulos W."/>
            <person name="Pangilinan J."/>
            <person name="LaButti K."/>
            <person name="Riley R."/>
            <person name="Lipzen A."/>
            <person name="Clum A."/>
            <person name="Drula E."/>
            <person name="Henrissat B."/>
            <person name="Kohler A."/>
            <person name="Grigoriev I.V."/>
            <person name="Martin F.M."/>
            <person name="Hacquard S."/>
        </authorList>
    </citation>
    <scope>NUCLEOTIDE SEQUENCE</scope>
    <source>
        <strain evidence="3">MPI-CAGE-AT-0023</strain>
    </source>
</reference>
<feature type="region of interest" description="Disordered" evidence="1">
    <location>
        <begin position="148"/>
        <end position="172"/>
    </location>
</feature>
<dbReference type="Pfam" id="PF25545">
    <property type="entry name" value="DUF7924"/>
    <property type="match status" value="1"/>
</dbReference>
<name>A0A9P9GRR6_FUSRE</name>
<feature type="domain" description="DUF7924" evidence="2">
    <location>
        <begin position="247"/>
        <end position="441"/>
    </location>
</feature>
<dbReference type="OrthoDB" id="5426775at2759"/>
<organism evidence="3 4">
    <name type="scientific">Fusarium redolens</name>
    <dbReference type="NCBI Taxonomy" id="48865"/>
    <lineage>
        <taxon>Eukaryota</taxon>
        <taxon>Fungi</taxon>
        <taxon>Dikarya</taxon>
        <taxon>Ascomycota</taxon>
        <taxon>Pezizomycotina</taxon>
        <taxon>Sordariomycetes</taxon>
        <taxon>Hypocreomycetidae</taxon>
        <taxon>Hypocreales</taxon>
        <taxon>Nectriaceae</taxon>
        <taxon>Fusarium</taxon>
        <taxon>Fusarium redolens species complex</taxon>
    </lineage>
</organism>
<evidence type="ECO:0000256" key="1">
    <source>
        <dbReference type="SAM" id="MobiDB-lite"/>
    </source>
</evidence>
<protein>
    <recommendedName>
        <fullName evidence="2">DUF7924 domain-containing protein</fullName>
    </recommendedName>
</protein>
<dbReference type="InterPro" id="IPR057684">
    <property type="entry name" value="DUF7924"/>
</dbReference>